<dbReference type="PROSITE" id="PS51318">
    <property type="entry name" value="TAT"/>
    <property type="match status" value="1"/>
</dbReference>
<gene>
    <name evidence="2" type="ORF">KCV87_00810</name>
</gene>
<protein>
    <recommendedName>
        <fullName evidence="4">Secreted protein</fullName>
    </recommendedName>
</protein>
<evidence type="ECO:0008006" key="4">
    <source>
        <dbReference type="Google" id="ProtNLM"/>
    </source>
</evidence>
<dbReference type="EMBL" id="CP073249">
    <property type="protein sequence ID" value="QUF04719.1"/>
    <property type="molecule type" value="Genomic_DNA"/>
</dbReference>
<sequence length="279" mass="30254">MKRSVRRLALAVSGVTAALLAAAPAATAETGYHVFDTGIGIYPRVEPSMDSAKTGIALGDGTPLDIVCQTTGTPFGGNDVFNRLADGTYLPDRHTYTGFDGFDPRLPRCQDTPAAEPVESTPASAWTPYCGKSKYVEKIEVVPWAGGHFQIVLTPTLQARSEAVGPDPHATVVEQWHAVQNCVAGLYNDLADSIWDQLECHQALSWIMWNREGSMWATGDTYELESWRPKLIRDFPRLPQYLVTECGNNLGLKPAGPFRSPIRPDLGVVDLQGAADAIA</sequence>
<dbReference type="AlphaFoldDB" id="A0AA45L6Y7"/>
<feature type="signal peptide" evidence="1">
    <location>
        <begin position="1"/>
        <end position="28"/>
    </location>
</feature>
<evidence type="ECO:0000313" key="3">
    <source>
        <dbReference type="Proteomes" id="UP000677152"/>
    </source>
</evidence>
<evidence type="ECO:0000313" key="2">
    <source>
        <dbReference type="EMBL" id="QUF04719.1"/>
    </source>
</evidence>
<evidence type="ECO:0000256" key="1">
    <source>
        <dbReference type="SAM" id="SignalP"/>
    </source>
</evidence>
<organism evidence="2 3">
    <name type="scientific">Actinosynnema pretiosum subsp. pretiosum</name>
    <dbReference type="NCBI Taxonomy" id="103721"/>
    <lineage>
        <taxon>Bacteria</taxon>
        <taxon>Bacillati</taxon>
        <taxon>Actinomycetota</taxon>
        <taxon>Actinomycetes</taxon>
        <taxon>Pseudonocardiales</taxon>
        <taxon>Pseudonocardiaceae</taxon>
        <taxon>Actinosynnema</taxon>
    </lineage>
</organism>
<proteinExistence type="predicted"/>
<dbReference type="Proteomes" id="UP000677152">
    <property type="component" value="Chromosome"/>
</dbReference>
<reference evidence="2" key="1">
    <citation type="submission" date="2021-04" db="EMBL/GenBank/DDBJ databases">
        <title>Genomic sequence of Actinosynnema pretiosum subsp. pretiosum ATCC 31280 (C-14919).</title>
        <authorList>
            <person name="Bai L."/>
            <person name="Wang X."/>
            <person name="Xiao Y."/>
        </authorList>
    </citation>
    <scope>NUCLEOTIDE SEQUENCE</scope>
    <source>
        <strain evidence="2">ATCC 31280</strain>
    </source>
</reference>
<keyword evidence="1" id="KW-0732">Signal</keyword>
<feature type="chain" id="PRO_5041267504" description="Secreted protein" evidence="1">
    <location>
        <begin position="29"/>
        <end position="279"/>
    </location>
</feature>
<dbReference type="InterPro" id="IPR006311">
    <property type="entry name" value="TAT_signal"/>
</dbReference>
<name>A0AA45L6Y7_9PSEU</name>
<accession>A0AA45L6Y7</accession>